<reference evidence="2" key="2">
    <citation type="submission" date="2024-10" db="UniProtKB">
        <authorList>
            <consortium name="EnsemblProtists"/>
        </authorList>
    </citation>
    <scope>IDENTIFICATION</scope>
</reference>
<organism evidence="2 3">
    <name type="scientific">Emiliania huxleyi (strain CCMP1516)</name>
    <dbReference type="NCBI Taxonomy" id="280463"/>
    <lineage>
        <taxon>Eukaryota</taxon>
        <taxon>Haptista</taxon>
        <taxon>Haptophyta</taxon>
        <taxon>Prymnesiophyceae</taxon>
        <taxon>Isochrysidales</taxon>
        <taxon>Noelaerhabdaceae</taxon>
        <taxon>Emiliania</taxon>
    </lineage>
</organism>
<evidence type="ECO:0000256" key="1">
    <source>
        <dbReference type="SAM" id="MobiDB-lite"/>
    </source>
</evidence>
<keyword evidence="3" id="KW-1185">Reference proteome</keyword>
<dbReference type="AlphaFoldDB" id="A0A0D3KRI6"/>
<accession>A0A0D3KRI6</accession>
<name>A0A0D3KRI6_EMIH1</name>
<dbReference type="KEGG" id="ehx:EMIHUDRAFT_224793"/>
<protein>
    <submittedName>
        <fullName evidence="2">Uncharacterized protein</fullName>
    </submittedName>
</protein>
<evidence type="ECO:0000313" key="3">
    <source>
        <dbReference type="Proteomes" id="UP000013827"/>
    </source>
</evidence>
<feature type="region of interest" description="Disordered" evidence="1">
    <location>
        <begin position="151"/>
        <end position="176"/>
    </location>
</feature>
<dbReference type="EnsemblProtists" id="EOD38371">
    <property type="protein sequence ID" value="EOD38371"/>
    <property type="gene ID" value="EMIHUDRAFT_224793"/>
</dbReference>
<sequence>MVCPLDLALTGTAWARFLNELLTCGLLDAAPFSSSAALQLAIDRLDVSPAALEVKEPDLLPVGGLAAAAALAGDAAHAQRGAPRRASAAASAARPAAAARAALAPCLAPLACTPLSTLEVEGDAPWTVIAYLSGMLGPCLQRLGEFRMTAHNGVDPPRSKPAVASHVPDNSENDPHEKCASAAHFSSQAVAAALATLASLEGSPGPAAALARPTGGFMLIDAFTLVGLAGKYASRSGAKWVASLDFVQPSIHTL</sequence>
<dbReference type="Proteomes" id="UP000013827">
    <property type="component" value="Unassembled WGS sequence"/>
</dbReference>
<dbReference type="RefSeq" id="XP_005790800.1">
    <property type="nucleotide sequence ID" value="XM_005790743.1"/>
</dbReference>
<dbReference type="HOGENOM" id="CLU_1095968_0_0_1"/>
<reference evidence="3" key="1">
    <citation type="journal article" date="2013" name="Nature">
        <title>Pan genome of the phytoplankton Emiliania underpins its global distribution.</title>
        <authorList>
            <person name="Read B.A."/>
            <person name="Kegel J."/>
            <person name="Klute M.J."/>
            <person name="Kuo A."/>
            <person name="Lefebvre S.C."/>
            <person name="Maumus F."/>
            <person name="Mayer C."/>
            <person name="Miller J."/>
            <person name="Monier A."/>
            <person name="Salamov A."/>
            <person name="Young J."/>
            <person name="Aguilar M."/>
            <person name="Claverie J.M."/>
            <person name="Frickenhaus S."/>
            <person name="Gonzalez K."/>
            <person name="Herman E.K."/>
            <person name="Lin Y.C."/>
            <person name="Napier J."/>
            <person name="Ogata H."/>
            <person name="Sarno A.F."/>
            <person name="Shmutz J."/>
            <person name="Schroeder D."/>
            <person name="de Vargas C."/>
            <person name="Verret F."/>
            <person name="von Dassow P."/>
            <person name="Valentin K."/>
            <person name="Van de Peer Y."/>
            <person name="Wheeler G."/>
            <person name="Dacks J.B."/>
            <person name="Delwiche C.F."/>
            <person name="Dyhrman S.T."/>
            <person name="Glockner G."/>
            <person name="John U."/>
            <person name="Richards T."/>
            <person name="Worden A.Z."/>
            <person name="Zhang X."/>
            <person name="Grigoriev I.V."/>
            <person name="Allen A.E."/>
            <person name="Bidle K."/>
            <person name="Borodovsky M."/>
            <person name="Bowler C."/>
            <person name="Brownlee C."/>
            <person name="Cock J.M."/>
            <person name="Elias M."/>
            <person name="Gladyshev V.N."/>
            <person name="Groth M."/>
            <person name="Guda C."/>
            <person name="Hadaegh A."/>
            <person name="Iglesias-Rodriguez M.D."/>
            <person name="Jenkins J."/>
            <person name="Jones B.M."/>
            <person name="Lawson T."/>
            <person name="Leese F."/>
            <person name="Lindquist E."/>
            <person name="Lobanov A."/>
            <person name="Lomsadze A."/>
            <person name="Malik S.B."/>
            <person name="Marsh M.E."/>
            <person name="Mackinder L."/>
            <person name="Mock T."/>
            <person name="Mueller-Roeber B."/>
            <person name="Pagarete A."/>
            <person name="Parker M."/>
            <person name="Probert I."/>
            <person name="Quesneville H."/>
            <person name="Raines C."/>
            <person name="Rensing S.A."/>
            <person name="Riano-Pachon D.M."/>
            <person name="Richier S."/>
            <person name="Rokitta S."/>
            <person name="Shiraiwa Y."/>
            <person name="Soanes D.M."/>
            <person name="van der Giezen M."/>
            <person name="Wahlund T.M."/>
            <person name="Williams B."/>
            <person name="Wilson W."/>
            <person name="Wolfe G."/>
            <person name="Wurch L.L."/>
        </authorList>
    </citation>
    <scope>NUCLEOTIDE SEQUENCE</scope>
</reference>
<evidence type="ECO:0000313" key="2">
    <source>
        <dbReference type="EnsemblProtists" id="EOD38371"/>
    </source>
</evidence>
<proteinExistence type="predicted"/>
<dbReference type="PaxDb" id="2903-EOD38371"/>
<dbReference type="GeneID" id="17283641"/>